<comment type="caution">
    <text evidence="1">The sequence shown here is derived from an EMBL/GenBank/DDBJ whole genome shotgun (WGS) entry which is preliminary data.</text>
</comment>
<gene>
    <name evidence="1" type="ORF">A5792_28865</name>
</gene>
<accession>A0A1A0QSF4</accession>
<sequence length="154" mass="17372">MGDPAEYRGTGPIEDVALAPEMQWTVADKKAALEAAIGVYEIEPGQWFELDWPPTAHLYDPGNVYRTEFEPCETHGEEGGDDDCADCQDSVREVVEDMAQWKWTTALRINEIAFDRDGREFSRECHFEQGVEVATTHQDPREILIGPPGQGCQW</sequence>
<protein>
    <submittedName>
        <fullName evidence="1">Uncharacterized protein</fullName>
    </submittedName>
</protein>
<dbReference type="AlphaFoldDB" id="A0A1A0QSF4"/>
<name>A0A1A0QSF4_MYCPR</name>
<proteinExistence type="predicted"/>
<dbReference type="Proteomes" id="UP000093902">
    <property type="component" value="Unassembled WGS sequence"/>
</dbReference>
<dbReference type="STRING" id="43304.GCA_001403655_02445"/>
<evidence type="ECO:0000313" key="2">
    <source>
        <dbReference type="Proteomes" id="UP000093902"/>
    </source>
</evidence>
<organism evidence="1 2">
    <name type="scientific">Mycolicibacterium peregrinum</name>
    <name type="common">Mycobacterium peregrinum</name>
    <dbReference type="NCBI Taxonomy" id="43304"/>
    <lineage>
        <taxon>Bacteria</taxon>
        <taxon>Bacillati</taxon>
        <taxon>Actinomycetota</taxon>
        <taxon>Actinomycetes</taxon>
        <taxon>Mycobacteriales</taxon>
        <taxon>Mycobacteriaceae</taxon>
        <taxon>Mycolicibacterium</taxon>
    </lineage>
</organism>
<evidence type="ECO:0000313" key="1">
    <source>
        <dbReference type="EMBL" id="OBB25091.1"/>
    </source>
</evidence>
<reference evidence="2" key="1">
    <citation type="submission" date="2016-06" db="EMBL/GenBank/DDBJ databases">
        <authorList>
            <person name="Sutton G."/>
            <person name="Brinkac L."/>
            <person name="Sanka R."/>
            <person name="Adams M."/>
            <person name="Lau E."/>
            <person name="Mehaffy C."/>
            <person name="Tameris M."/>
            <person name="Hatherill M."/>
            <person name="Hanekom W."/>
            <person name="Mahomed H."/>
            <person name="Mcshane H."/>
        </authorList>
    </citation>
    <scope>NUCLEOTIDE SEQUENCE [LARGE SCALE GENOMIC DNA]</scope>
    <source>
        <strain evidence="2">852002-51209_SCH5440388</strain>
    </source>
</reference>
<dbReference type="EMBL" id="LZSO01000038">
    <property type="protein sequence ID" value="OBB25091.1"/>
    <property type="molecule type" value="Genomic_DNA"/>
</dbReference>